<dbReference type="Pfam" id="PF00375">
    <property type="entry name" value="SDF"/>
    <property type="match status" value="1"/>
</dbReference>
<dbReference type="SUPFAM" id="SSF118215">
    <property type="entry name" value="Proton glutamate symport protein"/>
    <property type="match status" value="1"/>
</dbReference>
<keyword evidence="4 7" id="KW-0812">Transmembrane</keyword>
<name>A0ABR6FLL7_9BURK</name>
<keyword evidence="3" id="KW-1003">Cell membrane</keyword>
<dbReference type="InterPro" id="IPR001991">
    <property type="entry name" value="Na-dicarboxylate_symporter"/>
</dbReference>
<feature type="transmembrane region" description="Helical" evidence="7">
    <location>
        <begin position="90"/>
        <end position="116"/>
    </location>
</feature>
<evidence type="ECO:0000256" key="1">
    <source>
        <dbReference type="ARBA" id="ARBA00004651"/>
    </source>
</evidence>
<evidence type="ECO:0000256" key="6">
    <source>
        <dbReference type="ARBA" id="ARBA00023136"/>
    </source>
</evidence>
<evidence type="ECO:0000256" key="2">
    <source>
        <dbReference type="ARBA" id="ARBA00022448"/>
    </source>
</evidence>
<gene>
    <name evidence="8" type="ORF">FHX59_002349</name>
</gene>
<evidence type="ECO:0000256" key="3">
    <source>
        <dbReference type="ARBA" id="ARBA00022475"/>
    </source>
</evidence>
<feature type="transmembrane region" description="Helical" evidence="7">
    <location>
        <begin position="20"/>
        <end position="44"/>
    </location>
</feature>
<feature type="transmembrane region" description="Helical" evidence="7">
    <location>
        <begin position="363"/>
        <end position="386"/>
    </location>
</feature>
<keyword evidence="9" id="KW-1185">Reference proteome</keyword>
<keyword evidence="5 7" id="KW-1133">Transmembrane helix</keyword>
<feature type="transmembrane region" description="Helical" evidence="7">
    <location>
        <begin position="161"/>
        <end position="180"/>
    </location>
</feature>
<dbReference type="RefSeq" id="WP_110386451.1">
    <property type="nucleotide sequence ID" value="NZ_JACHVZ010000006.1"/>
</dbReference>
<feature type="transmembrane region" description="Helical" evidence="7">
    <location>
        <begin position="136"/>
        <end position="154"/>
    </location>
</feature>
<keyword evidence="6 7" id="KW-0472">Membrane</keyword>
<evidence type="ECO:0000313" key="8">
    <source>
        <dbReference type="EMBL" id="MBB2927928.1"/>
    </source>
</evidence>
<dbReference type="PANTHER" id="PTHR42865:SF7">
    <property type="entry name" value="PROTON_GLUTAMATE-ASPARTATE SYMPORTER"/>
    <property type="match status" value="1"/>
</dbReference>
<dbReference type="PRINTS" id="PR00173">
    <property type="entry name" value="EDTRNSPORT"/>
</dbReference>
<comment type="caution">
    <text evidence="8">The sequence shown here is derived from an EMBL/GenBank/DDBJ whole genome shotgun (WGS) entry which is preliminary data.</text>
</comment>
<organism evidence="8 9">
    <name type="scientific">Paraburkholderia silvatlantica</name>
    <dbReference type="NCBI Taxonomy" id="321895"/>
    <lineage>
        <taxon>Bacteria</taxon>
        <taxon>Pseudomonadati</taxon>
        <taxon>Pseudomonadota</taxon>
        <taxon>Betaproteobacteria</taxon>
        <taxon>Burkholderiales</taxon>
        <taxon>Burkholderiaceae</taxon>
        <taxon>Paraburkholderia</taxon>
    </lineage>
</organism>
<dbReference type="Proteomes" id="UP000533533">
    <property type="component" value="Unassembled WGS sequence"/>
</dbReference>
<evidence type="ECO:0000256" key="4">
    <source>
        <dbReference type="ARBA" id="ARBA00022692"/>
    </source>
</evidence>
<sequence>MNFNAHSTDRVPGGPARRSFLARTLPAQMLIGLVLGCLIGHFFPDIGKSLVPLRDAFISALRMIVIPLVFASISLGVYNMGRNISVLGRIIGAVFIWFFLATGVCISLGLVLNAVFHPGVGADLSVAGAIPAQAGLKINLAQFLIELIPTNIVAAMAQQKVLQVLIFGILFGAALSKIGQVGGESVAHMLHGVQLAMMKIVQWIISLAPLAVLAAMAWLFASQGAATIIALAKLVMTLYIGLALAVVLMWVVMFACGHNPFSVTRNISGALLLAFTTRSSEATLPILMDILEVKMRVPNRIVSTVLPLGYSFNQDGTSLYISLAVAFVVEAHHITLTLPAILTIIVTGLIATKGMANVSGGGLLAATTVLVALGLPVESVAILAAIDIFLDMGRTTINVFGNTVAVLLVNRLTKSRSEEPTRAPTSLAQTDDRTA</sequence>
<feature type="transmembrane region" description="Helical" evidence="7">
    <location>
        <begin position="319"/>
        <end position="351"/>
    </location>
</feature>
<comment type="subcellular location">
    <subcellularLocation>
        <location evidence="1">Cell membrane</location>
        <topology evidence="1">Multi-pass membrane protein</topology>
    </subcellularLocation>
</comment>
<feature type="transmembrane region" description="Helical" evidence="7">
    <location>
        <begin position="56"/>
        <end position="78"/>
    </location>
</feature>
<feature type="transmembrane region" description="Helical" evidence="7">
    <location>
        <begin position="200"/>
        <end position="221"/>
    </location>
</feature>
<dbReference type="Gene3D" id="1.10.3860.10">
    <property type="entry name" value="Sodium:dicarboxylate symporter"/>
    <property type="match status" value="1"/>
</dbReference>
<proteinExistence type="predicted"/>
<dbReference type="InterPro" id="IPR036458">
    <property type="entry name" value="Na:dicarbo_symporter_sf"/>
</dbReference>
<evidence type="ECO:0000313" key="9">
    <source>
        <dbReference type="Proteomes" id="UP000533533"/>
    </source>
</evidence>
<keyword evidence="2" id="KW-0813">Transport</keyword>
<evidence type="ECO:0000256" key="5">
    <source>
        <dbReference type="ARBA" id="ARBA00022989"/>
    </source>
</evidence>
<feature type="transmembrane region" description="Helical" evidence="7">
    <location>
        <begin position="228"/>
        <end position="253"/>
    </location>
</feature>
<reference evidence="8 9" key="1">
    <citation type="submission" date="2020-08" db="EMBL/GenBank/DDBJ databases">
        <title>Genomic Encyclopedia of Type Strains, Phase IV (KMG-V): Genome sequencing to study the core and pangenomes of soil and plant-associated prokaryotes.</title>
        <authorList>
            <person name="Whitman W."/>
        </authorList>
    </citation>
    <scope>NUCLEOTIDE SEQUENCE [LARGE SCALE GENOMIC DNA]</scope>
    <source>
        <strain evidence="8 9">SRMrh-85</strain>
    </source>
</reference>
<accession>A0ABR6FLL7</accession>
<dbReference type="EMBL" id="JACHVZ010000006">
    <property type="protein sequence ID" value="MBB2927928.1"/>
    <property type="molecule type" value="Genomic_DNA"/>
</dbReference>
<dbReference type="PANTHER" id="PTHR42865">
    <property type="entry name" value="PROTON/GLUTAMATE-ASPARTATE SYMPORTER"/>
    <property type="match status" value="1"/>
</dbReference>
<protein>
    <submittedName>
        <fullName evidence="8">DAACS family dicarboxylate/amino acid:cation (Na+ or H+) symporter</fullName>
    </submittedName>
</protein>
<evidence type="ECO:0000256" key="7">
    <source>
        <dbReference type="SAM" id="Phobius"/>
    </source>
</evidence>